<keyword evidence="2" id="KW-1185">Reference proteome</keyword>
<dbReference type="Proteomes" id="UP000070544">
    <property type="component" value="Unassembled WGS sequence"/>
</dbReference>
<name>A0A138ZY51_GONPJ</name>
<proteinExistence type="predicted"/>
<protein>
    <submittedName>
        <fullName evidence="1">Uncharacterized protein</fullName>
    </submittedName>
</protein>
<organism evidence="1 2">
    <name type="scientific">Gonapodya prolifera (strain JEL478)</name>
    <name type="common">Monoblepharis prolifera</name>
    <dbReference type="NCBI Taxonomy" id="1344416"/>
    <lineage>
        <taxon>Eukaryota</taxon>
        <taxon>Fungi</taxon>
        <taxon>Fungi incertae sedis</taxon>
        <taxon>Chytridiomycota</taxon>
        <taxon>Chytridiomycota incertae sedis</taxon>
        <taxon>Monoblepharidomycetes</taxon>
        <taxon>Monoblepharidales</taxon>
        <taxon>Gonapodyaceae</taxon>
        <taxon>Gonapodya</taxon>
    </lineage>
</organism>
<reference evidence="1 2" key="1">
    <citation type="journal article" date="2015" name="Genome Biol. Evol.">
        <title>Phylogenomic analyses indicate that early fungi evolved digesting cell walls of algal ancestors of land plants.</title>
        <authorList>
            <person name="Chang Y."/>
            <person name="Wang S."/>
            <person name="Sekimoto S."/>
            <person name="Aerts A.L."/>
            <person name="Choi C."/>
            <person name="Clum A."/>
            <person name="LaButti K.M."/>
            <person name="Lindquist E.A."/>
            <person name="Yee Ngan C."/>
            <person name="Ohm R.A."/>
            <person name="Salamov A.A."/>
            <person name="Grigoriev I.V."/>
            <person name="Spatafora J.W."/>
            <person name="Berbee M.L."/>
        </authorList>
    </citation>
    <scope>NUCLEOTIDE SEQUENCE [LARGE SCALE GENOMIC DNA]</scope>
    <source>
        <strain evidence="1 2">JEL478</strain>
    </source>
</reference>
<evidence type="ECO:0000313" key="2">
    <source>
        <dbReference type="Proteomes" id="UP000070544"/>
    </source>
</evidence>
<accession>A0A138ZY51</accession>
<sequence length="76" mass="8930">MLEIWCTVEEQGYEITYIYCAPLSPQKQCHTDLYNAYYSKAYGVKCKYDVHTCRTCPKFGITFLQVPAVYRLMQLT</sequence>
<evidence type="ECO:0000313" key="1">
    <source>
        <dbReference type="EMBL" id="KXS09432.1"/>
    </source>
</evidence>
<gene>
    <name evidence="1" type="ORF">M427DRAFT_38904</name>
</gene>
<dbReference type="EMBL" id="KQ965864">
    <property type="protein sequence ID" value="KXS09432.1"/>
    <property type="molecule type" value="Genomic_DNA"/>
</dbReference>
<dbReference type="AlphaFoldDB" id="A0A138ZY51"/>